<proteinExistence type="predicted"/>
<dbReference type="SUPFAM" id="SSF50475">
    <property type="entry name" value="FMN-binding split barrel"/>
    <property type="match status" value="1"/>
</dbReference>
<sequence length="220" mass="23528">MASADPYTAKAEKNDVSPSQKIEELRGIIKECKFGLLVSRNADGHLHSRAMAPASHKGLVFQFIANEESGKFDELQNDEHVNFSFQDPSSTDWASIAGKASVKKDEATIKALYNPAIKARRPADPVQELPIGAHGGKLTIVLGQWFGDLKDGVHTGEPGDPRIAVIEVVPDEWIKTRTTLGQAAEVLKGAITGEAAAPGALRVISGSDLSLARQVEAQPV</sequence>
<dbReference type="Pfam" id="PF16242">
    <property type="entry name" value="Pyrid_ox_like"/>
    <property type="match status" value="1"/>
</dbReference>
<evidence type="ECO:0000259" key="1">
    <source>
        <dbReference type="Pfam" id="PF16242"/>
    </source>
</evidence>
<evidence type="ECO:0000313" key="2">
    <source>
        <dbReference type="EMBL" id="GJN91134.1"/>
    </source>
</evidence>
<dbReference type="AlphaFoldDB" id="A0AAV5GKX6"/>
<reference evidence="2 3" key="1">
    <citation type="submission" date="2021-12" db="EMBL/GenBank/DDBJ databases">
        <title>High titer production of polyol ester of fatty acids by Rhodotorula paludigena BS15 towards product separation-free biomass refinery.</title>
        <authorList>
            <person name="Mano J."/>
            <person name="Ono H."/>
            <person name="Tanaka T."/>
            <person name="Naito K."/>
            <person name="Sushida H."/>
            <person name="Ike M."/>
            <person name="Tokuyasu K."/>
            <person name="Kitaoka M."/>
        </authorList>
    </citation>
    <scope>NUCLEOTIDE SEQUENCE [LARGE SCALE GENOMIC DNA]</scope>
    <source>
        <strain evidence="2 3">BS15</strain>
    </source>
</reference>
<dbReference type="Gene3D" id="2.30.110.10">
    <property type="entry name" value="Electron Transport, Fmn-binding Protein, Chain A"/>
    <property type="match status" value="1"/>
</dbReference>
<protein>
    <recommendedName>
        <fullName evidence="1">General stress protein FMN-binding split barrel domain-containing protein</fullName>
    </recommendedName>
</protein>
<dbReference type="InterPro" id="IPR038725">
    <property type="entry name" value="YdaG_split_barrel_FMN-bd"/>
</dbReference>
<accession>A0AAV5GKX6</accession>
<dbReference type="InterPro" id="IPR012349">
    <property type="entry name" value="Split_barrel_FMN-bd"/>
</dbReference>
<gene>
    <name evidence="2" type="ORF">Rhopal_004152-T1</name>
</gene>
<keyword evidence="3" id="KW-1185">Reference proteome</keyword>
<evidence type="ECO:0000313" key="3">
    <source>
        <dbReference type="Proteomes" id="UP001342314"/>
    </source>
</evidence>
<dbReference type="InterPro" id="IPR052917">
    <property type="entry name" value="Stress-Dev_Protein"/>
</dbReference>
<comment type="caution">
    <text evidence="2">The sequence shown here is derived from an EMBL/GenBank/DDBJ whole genome shotgun (WGS) entry which is preliminary data.</text>
</comment>
<feature type="domain" description="General stress protein FMN-binding split barrel" evidence="1">
    <location>
        <begin position="21"/>
        <end position="119"/>
    </location>
</feature>
<organism evidence="2 3">
    <name type="scientific">Rhodotorula paludigena</name>
    <dbReference type="NCBI Taxonomy" id="86838"/>
    <lineage>
        <taxon>Eukaryota</taxon>
        <taxon>Fungi</taxon>
        <taxon>Dikarya</taxon>
        <taxon>Basidiomycota</taxon>
        <taxon>Pucciniomycotina</taxon>
        <taxon>Microbotryomycetes</taxon>
        <taxon>Sporidiobolales</taxon>
        <taxon>Sporidiobolaceae</taxon>
        <taxon>Rhodotorula</taxon>
    </lineage>
</organism>
<dbReference type="PANTHER" id="PTHR34818">
    <property type="entry name" value="PROTEIN BLI-3"/>
    <property type="match status" value="1"/>
</dbReference>
<dbReference type="EMBL" id="BQKY01000008">
    <property type="protein sequence ID" value="GJN91134.1"/>
    <property type="molecule type" value="Genomic_DNA"/>
</dbReference>
<dbReference type="PANTHER" id="PTHR34818:SF1">
    <property type="entry name" value="PROTEIN BLI-3"/>
    <property type="match status" value="1"/>
</dbReference>
<dbReference type="Proteomes" id="UP001342314">
    <property type="component" value="Unassembled WGS sequence"/>
</dbReference>
<name>A0AAV5GKX6_9BASI</name>